<dbReference type="Proteomes" id="UP000887566">
    <property type="component" value="Unplaced"/>
</dbReference>
<dbReference type="Pfam" id="PF16065">
    <property type="entry name" value="DUF4807"/>
    <property type="match status" value="1"/>
</dbReference>
<dbReference type="WBParaSite" id="PSAMB.scaffold30size108092.g807.t1">
    <property type="protein sequence ID" value="PSAMB.scaffold30size108092.g807.t1"/>
    <property type="gene ID" value="PSAMB.scaffold30size108092.g807"/>
</dbReference>
<dbReference type="PANTHER" id="PTHR36693:SF1">
    <property type="entry name" value="GH02722P"/>
    <property type="match status" value="1"/>
</dbReference>
<keyword evidence="1" id="KW-1185">Reference proteome</keyword>
<reference evidence="2" key="1">
    <citation type="submission" date="2022-11" db="UniProtKB">
        <authorList>
            <consortium name="WormBaseParasite"/>
        </authorList>
    </citation>
    <scope>IDENTIFICATION</scope>
</reference>
<protein>
    <submittedName>
        <fullName evidence="2">Uncharacterized protein</fullName>
    </submittedName>
</protein>
<evidence type="ECO:0000313" key="2">
    <source>
        <dbReference type="WBParaSite" id="PSAMB.scaffold30size108092.g807.t1"/>
    </source>
</evidence>
<proteinExistence type="predicted"/>
<accession>A0A914W5J2</accession>
<evidence type="ECO:0000313" key="1">
    <source>
        <dbReference type="Proteomes" id="UP000887566"/>
    </source>
</evidence>
<organism evidence="1 2">
    <name type="scientific">Plectus sambesii</name>
    <dbReference type="NCBI Taxonomy" id="2011161"/>
    <lineage>
        <taxon>Eukaryota</taxon>
        <taxon>Metazoa</taxon>
        <taxon>Ecdysozoa</taxon>
        <taxon>Nematoda</taxon>
        <taxon>Chromadorea</taxon>
        <taxon>Plectida</taxon>
        <taxon>Plectina</taxon>
        <taxon>Plectoidea</taxon>
        <taxon>Plectidae</taxon>
        <taxon>Plectus</taxon>
    </lineage>
</organism>
<name>A0A914W5J2_9BILA</name>
<sequence>MEDSNEIVEEAPSDDGALEVRVRIVYLGKVLDRLSLKDQGCSSNADSSISSQVIKLKMPGELFEIVNYEWNVAPAFRRRMIRAFADKASASKFTVNIRLTSLAPSKVDHAWCDRISQLILRNLELEKLMWTLSTLGGAFSALGEYSLSFADRAARTSVEQLNIALELGDPILVSRCKLYIALSLAQFGRLRQAAEMVRVQHKKAMELRSELLRRCCLGIWAKLRQVRAARRRNSKDLSLDQAAQHQQ</sequence>
<dbReference type="PANTHER" id="PTHR36693">
    <property type="entry name" value="GH02722P"/>
    <property type="match status" value="1"/>
</dbReference>
<dbReference type="AlphaFoldDB" id="A0A914W5J2"/>
<dbReference type="InterPro" id="IPR032072">
    <property type="entry name" value="DUF4807"/>
</dbReference>